<accession>A0A0F9H7Q3</accession>
<comment type="caution">
    <text evidence="1">The sequence shown here is derived from an EMBL/GenBank/DDBJ whole genome shotgun (WGS) entry which is preliminary data.</text>
</comment>
<organism evidence="1">
    <name type="scientific">marine sediment metagenome</name>
    <dbReference type="NCBI Taxonomy" id="412755"/>
    <lineage>
        <taxon>unclassified sequences</taxon>
        <taxon>metagenomes</taxon>
        <taxon>ecological metagenomes</taxon>
    </lineage>
</organism>
<reference evidence="1" key="1">
    <citation type="journal article" date="2015" name="Nature">
        <title>Complex archaea that bridge the gap between prokaryotes and eukaryotes.</title>
        <authorList>
            <person name="Spang A."/>
            <person name="Saw J.H."/>
            <person name="Jorgensen S.L."/>
            <person name="Zaremba-Niedzwiedzka K."/>
            <person name="Martijn J."/>
            <person name="Lind A.E."/>
            <person name="van Eijk R."/>
            <person name="Schleper C."/>
            <person name="Guy L."/>
            <person name="Ettema T.J."/>
        </authorList>
    </citation>
    <scope>NUCLEOTIDE SEQUENCE</scope>
</reference>
<evidence type="ECO:0000313" key="1">
    <source>
        <dbReference type="EMBL" id="KKL77670.1"/>
    </source>
</evidence>
<dbReference type="EMBL" id="LAZR01023684">
    <property type="protein sequence ID" value="KKL77670.1"/>
    <property type="molecule type" value="Genomic_DNA"/>
</dbReference>
<sequence length="107" mass="11824">MANRITEYLESLPQDLTRLLPPAPSPRESELIIMGAAADAADFLLGLIPTVGDALADIVVDNIEGDMHRRFTAEEKREFIEQSRFLPSGVATWKAFSRLRANKARAA</sequence>
<proteinExistence type="predicted"/>
<dbReference type="AlphaFoldDB" id="A0A0F9H7Q3"/>
<gene>
    <name evidence="1" type="ORF">LCGC14_2032590</name>
</gene>
<name>A0A0F9H7Q3_9ZZZZ</name>
<protein>
    <submittedName>
        <fullName evidence="1">Uncharacterized protein</fullName>
    </submittedName>
</protein>